<reference evidence="2" key="1">
    <citation type="submission" date="2020-05" db="EMBL/GenBank/DDBJ databases">
        <title>Mycena genomes resolve the evolution of fungal bioluminescence.</title>
        <authorList>
            <person name="Tsai I.J."/>
        </authorList>
    </citation>
    <scope>NUCLEOTIDE SEQUENCE</scope>
    <source>
        <strain evidence="2">171206Taipei</strain>
    </source>
</reference>
<dbReference type="AlphaFoldDB" id="A0A8H6VTQ5"/>
<dbReference type="GeneID" id="59350426"/>
<feature type="region of interest" description="Disordered" evidence="1">
    <location>
        <begin position="1"/>
        <end position="76"/>
    </location>
</feature>
<proteinExistence type="predicted"/>
<organism evidence="2 3">
    <name type="scientific">Mycena indigotica</name>
    <dbReference type="NCBI Taxonomy" id="2126181"/>
    <lineage>
        <taxon>Eukaryota</taxon>
        <taxon>Fungi</taxon>
        <taxon>Dikarya</taxon>
        <taxon>Basidiomycota</taxon>
        <taxon>Agaricomycotina</taxon>
        <taxon>Agaricomycetes</taxon>
        <taxon>Agaricomycetidae</taxon>
        <taxon>Agaricales</taxon>
        <taxon>Marasmiineae</taxon>
        <taxon>Mycenaceae</taxon>
        <taxon>Mycena</taxon>
    </lineage>
</organism>
<evidence type="ECO:0000313" key="3">
    <source>
        <dbReference type="Proteomes" id="UP000636479"/>
    </source>
</evidence>
<dbReference type="Proteomes" id="UP000636479">
    <property type="component" value="Unassembled WGS sequence"/>
</dbReference>
<comment type="caution">
    <text evidence="2">The sequence shown here is derived from an EMBL/GenBank/DDBJ whole genome shotgun (WGS) entry which is preliminary data.</text>
</comment>
<feature type="compositionally biased region" description="Pro residues" evidence="1">
    <location>
        <begin position="1"/>
        <end position="19"/>
    </location>
</feature>
<accession>A0A8H6VTQ5</accession>
<dbReference type="InterPro" id="IPR041078">
    <property type="entry name" value="Plavaka"/>
</dbReference>
<keyword evidence="3" id="KW-1185">Reference proteome</keyword>
<dbReference type="RefSeq" id="XP_037215742.1">
    <property type="nucleotide sequence ID" value="XM_037367910.1"/>
</dbReference>
<gene>
    <name evidence="2" type="ORF">MIND_01136700</name>
</gene>
<name>A0A8H6VTQ5_9AGAR</name>
<dbReference type="OrthoDB" id="3208495at2759"/>
<sequence>MDIDPPQPPSLPPPPPTPPTRRSGLPNRRTRMPAKFNDAAPPPAPRVRRSATTNPQSGHIPPSQPVPSALDVSPPSQIPREWVETAPNAFGLYKVYPRRPTHDPDASVTLGELYQVPGPEDVMLEDLPLPSEPWYYPFPNASVAHMMKYHIEEEHPQSIAGFDRFVANILQPNQEAQSDGITLNELPMPFSTQKYLDHLDTHGITPLGITDQWKNGSVSLKLPCVGHHQPESAAPVFVVNDILFRPLLDPIKEVLQGPLFQKFHTTPFSLRAIPESDLDLPDIVMHDHDSQPSLNEYGIPPLPAGHEEIFSEICTSAAMLEAYHALPQPPPPQSPDDPVESIVVALMEWSDATHLAQFGTASLWPGYTFFGNHPKDFRSKPTSNAGFHQVYFASLPDTVGDAYREHYKCDMPDTHLKRELIHAIWELLLSDEFIAAYDNGIKIKCWDGFIRLVFPRFLIYGADYPEKVLLAMIRSFGGCPCPQCFIKKAQISETGTVNDMKRQSNLRVDDHSRRYTIESARAAMFANGNAVASSAIDKMLKL</sequence>
<evidence type="ECO:0000313" key="2">
    <source>
        <dbReference type="EMBL" id="KAF7293579.1"/>
    </source>
</evidence>
<protein>
    <submittedName>
        <fullName evidence="2">Uncharacterized protein</fullName>
    </submittedName>
</protein>
<dbReference type="Pfam" id="PF18759">
    <property type="entry name" value="Plavaka"/>
    <property type="match status" value="1"/>
</dbReference>
<dbReference type="EMBL" id="JACAZF010000010">
    <property type="protein sequence ID" value="KAF7293579.1"/>
    <property type="molecule type" value="Genomic_DNA"/>
</dbReference>
<evidence type="ECO:0000256" key="1">
    <source>
        <dbReference type="SAM" id="MobiDB-lite"/>
    </source>
</evidence>